<gene>
    <name evidence="3" type="ORF">M9Y10_014090</name>
</gene>
<keyword evidence="1" id="KW-0175">Coiled coil</keyword>
<evidence type="ECO:0000256" key="2">
    <source>
        <dbReference type="SAM" id="MobiDB-lite"/>
    </source>
</evidence>
<proteinExistence type="predicted"/>
<evidence type="ECO:0000313" key="3">
    <source>
        <dbReference type="EMBL" id="KAK8896195.1"/>
    </source>
</evidence>
<keyword evidence="4" id="KW-1185">Reference proteome</keyword>
<organism evidence="3 4">
    <name type="scientific">Tritrichomonas musculus</name>
    <dbReference type="NCBI Taxonomy" id="1915356"/>
    <lineage>
        <taxon>Eukaryota</taxon>
        <taxon>Metamonada</taxon>
        <taxon>Parabasalia</taxon>
        <taxon>Tritrichomonadida</taxon>
        <taxon>Tritrichomonadidae</taxon>
        <taxon>Tritrichomonas</taxon>
    </lineage>
</organism>
<accession>A0ABR2L1T5</accession>
<dbReference type="Proteomes" id="UP001470230">
    <property type="component" value="Unassembled WGS sequence"/>
</dbReference>
<dbReference type="EMBL" id="JAPFFF010000002">
    <property type="protein sequence ID" value="KAK8896195.1"/>
    <property type="molecule type" value="Genomic_DNA"/>
</dbReference>
<feature type="region of interest" description="Disordered" evidence="2">
    <location>
        <begin position="860"/>
        <end position="887"/>
    </location>
</feature>
<sequence length="1908" mass="222934">MENSEETLEQFIKKQRSIIETKIASLNPTEISFALNKIPKTNTMLEYRKFRADFLRVFNNPIEMPKSITYSDQLLSSPKTNIDFPKDQRQFLLEFFKNEIKRVKGIGKIVSSRIYSPKIAFDNQNEYSIFNDSVSRHLSACEEGLQRLTAQTLMTFNASDLFLEMTHYFFTKRRRAMFSSYLETIKLFPITNRKPIFNFLFDYVNSMFKKDTSQAPLPLQIISIQPLNDELIRLAHRFNLKPDLEKSDGQEFVYHANKTFQDMWINLNTFELPKKKVQFNEKPLHPSFIQLTQQSILSQAPRDFRIINIFDHVLNWTDDEVSMTIREVSQYYNTSISSQLATNERNRKLLPLHKISAWMELRYVHMKFLTCSILSLLNYFEFIKIRLYNKHKSFSCIHYNKIKVGHSSSLMSIIEISDENGPFLFQSSLKNFNDMKDQIIAIASFHIEKQQTSEGENQRIPDREAILEKVLECEFKFLNAKRKFIQALLEVLNHGKNQRIIEKILETMNELPVLNLPLFKSFEVPFKAAIELMERKAGLTRSLINLQVQHERQISSQFDDRINLFDNPLRLKASNYRMFDESIPISPFEVYESLTDISKFIDLIPRVVNELGESIDIRMSKFGVYLEIAVLKEIHELLCDTIQHGYFPFDRASSNFHFLLSDSVNSLFTSPYINNLSSIASLMENMNEGRKLRFMMSVRKFVKITWRLQKQIIKTNLLQTAYYSQCDVLGIAERTVLLSSFKENAKKELNDNQTTSSNDKIIDFALTEFETISINFSSKPTIKDILYVGNYDKLNEIMKFQTLQNVILEIAVRYNSHILDSDFILEFFDLNERKDKENEKDNEQEREEDDEDPSKFFLTEAEAEPENNNNNTTSNDDNSTKNDNETKDNNQSFFKQFIAAQLFTLSTALYRDNVAAYEDKSLLLVPIKILKSKARAILQTQFKVKPKMSHNELFELYTNEMIDSFSSFMYRSELVHITNLERQLLLSNSFVDTFIIGPDPTMCLINEAGRFEKFFYVPTWVECFRMLQSAPHQRQSTVLKPTLQFVLCRYQLLSLVRFESSLQIKASLVLDSLFENQFILETTVFQTLFNEFSRLSSGRETDIASGYLNDRLAYFFYRFENTIISAFESFNVSVNVEAKKMNINPDNEKNVKIRLGGVSDRTFGETIKNFWLQMHSPFDNNLMTIRRYIPLYQDEFLFNINEMDRNEIINQFTMTDSMIHEATTALKNNIFVDFFQLLPSLLEFLKSSIALNHLKFAYFLLLHNVPESEINLTSSVLLMNNEIYYEGLSAWNDTIVDQAMKSLVPRDETIHQLQDAPSITKIHNAYSEQIHFQIDLLLLSNQIKAIQNSIQKFQSDFSTSNEKKSLISYKPDFLVGSDILGKPVNDQLLVISPHDADTQFNQENVYSHAKFVNFVANALDDCTLERRDHDGTFSTIFDGDRFEESCHKLTNTLDVFFNGSLNDMNMTWKQYVATLAEKMKQNMESIRSVDKIIEYTHNRFERQTECEIATKFADQIHQLNALNDQIHTLNQQRPKQDKEIESNLTVYFDKLVSDIGQEIEVKKSMFTGIKQKVYSGVINKIKEAKKVELTVDPNRMRMPLPETVQTVESEDSEPKDNSEQKIKNQQILNGLREENSVSRKYVLKLRIVRCLNEISMRMYFQKRLTTVENDRRQANAALFSNRLNYETQEVSMLKQLDGCRKRLTDTEIEVERLKQQLENEKMNNIQLVHWKAKNLKTVDELKEKLSHFKAVDVNVDELLTRLQERQAALDLLRAETDEIEKNFNDEVRAPMKEVERLREEMLKARKERAELFMAMKKEGDFNGDFDERLEKETKIRAILDENAQLKHDNALLKSQIDEMEFQKEKRARDMKSFMEKTTQPPPPTIRSSAKVPGAIIKPTVTGRSLSRI</sequence>
<protein>
    <submittedName>
        <fullName evidence="3">Uncharacterized protein</fullName>
    </submittedName>
</protein>
<dbReference type="PANTHER" id="PTHR33331:SF13">
    <property type="entry name" value="COILED-COIL DOMAIN CONTAINING 162"/>
    <property type="match status" value="1"/>
</dbReference>
<evidence type="ECO:0000313" key="4">
    <source>
        <dbReference type="Proteomes" id="UP001470230"/>
    </source>
</evidence>
<feature type="compositionally biased region" description="Low complexity" evidence="2">
    <location>
        <begin position="866"/>
        <end position="877"/>
    </location>
</feature>
<feature type="region of interest" description="Disordered" evidence="2">
    <location>
        <begin position="1869"/>
        <end position="1908"/>
    </location>
</feature>
<feature type="region of interest" description="Disordered" evidence="2">
    <location>
        <begin position="1600"/>
        <end position="1624"/>
    </location>
</feature>
<dbReference type="PANTHER" id="PTHR33331">
    <property type="entry name" value="COILED-COIL DOMAIN-CONTAINING PROTEIN 162"/>
    <property type="match status" value="1"/>
</dbReference>
<feature type="compositionally biased region" description="Basic and acidic residues" evidence="2">
    <location>
        <begin position="1612"/>
        <end position="1622"/>
    </location>
</feature>
<feature type="coiled-coil region" evidence="1">
    <location>
        <begin position="1755"/>
        <end position="1862"/>
    </location>
</feature>
<name>A0ABR2L1T5_9EUKA</name>
<evidence type="ECO:0000256" key="1">
    <source>
        <dbReference type="SAM" id="Coils"/>
    </source>
</evidence>
<feature type="compositionally biased region" description="Basic and acidic residues" evidence="2">
    <location>
        <begin position="878"/>
        <end position="887"/>
    </location>
</feature>
<reference evidence="3 4" key="1">
    <citation type="submission" date="2024-04" db="EMBL/GenBank/DDBJ databases">
        <title>Tritrichomonas musculus Genome.</title>
        <authorList>
            <person name="Alves-Ferreira E."/>
            <person name="Grigg M."/>
            <person name="Lorenzi H."/>
            <person name="Galac M."/>
        </authorList>
    </citation>
    <scope>NUCLEOTIDE SEQUENCE [LARGE SCALE GENOMIC DNA]</scope>
    <source>
        <strain evidence="3 4">EAF2021</strain>
    </source>
</reference>
<feature type="coiled-coil region" evidence="1">
    <location>
        <begin position="1512"/>
        <end position="1539"/>
    </location>
</feature>
<comment type="caution">
    <text evidence="3">The sequence shown here is derived from an EMBL/GenBank/DDBJ whole genome shotgun (WGS) entry which is preliminary data.</text>
</comment>
<dbReference type="InterPro" id="IPR040401">
    <property type="entry name" value="CCDC162"/>
</dbReference>
<feature type="coiled-coil region" evidence="1">
    <location>
        <begin position="1696"/>
        <end position="1723"/>
    </location>
</feature>
<feature type="region of interest" description="Disordered" evidence="2">
    <location>
        <begin position="835"/>
        <end position="854"/>
    </location>
</feature>